<dbReference type="GO" id="GO:0000049">
    <property type="term" value="F:tRNA binding"/>
    <property type="evidence" value="ECO:0007669"/>
    <property type="project" value="InterPro"/>
</dbReference>
<evidence type="ECO:0000256" key="4">
    <source>
        <dbReference type="ARBA" id="ARBA00022840"/>
    </source>
</evidence>
<comment type="catalytic activity">
    <reaction evidence="7">
        <text>tRNA(Glu) + L-glutamate + ATP = L-glutamyl-tRNA(Glu) + AMP + diphosphate</text>
        <dbReference type="Rhea" id="RHEA:23540"/>
        <dbReference type="Rhea" id="RHEA-COMP:9663"/>
        <dbReference type="Rhea" id="RHEA-COMP:9680"/>
        <dbReference type="ChEBI" id="CHEBI:29985"/>
        <dbReference type="ChEBI" id="CHEBI:30616"/>
        <dbReference type="ChEBI" id="CHEBI:33019"/>
        <dbReference type="ChEBI" id="CHEBI:78442"/>
        <dbReference type="ChEBI" id="CHEBI:78520"/>
        <dbReference type="ChEBI" id="CHEBI:456215"/>
        <dbReference type="EC" id="6.1.1.17"/>
    </reaction>
</comment>
<gene>
    <name evidence="7 10" type="primary">gltX</name>
    <name evidence="10" type="ORF">kustd1396</name>
</gene>
<evidence type="ECO:0000259" key="9">
    <source>
        <dbReference type="Pfam" id="PF19269"/>
    </source>
</evidence>
<dbReference type="PROSITE" id="PS00178">
    <property type="entry name" value="AA_TRNA_LIGASE_I"/>
    <property type="match status" value="1"/>
</dbReference>
<dbReference type="InterPro" id="IPR001412">
    <property type="entry name" value="aa-tRNA-synth_I_CS"/>
</dbReference>
<evidence type="ECO:0000256" key="3">
    <source>
        <dbReference type="ARBA" id="ARBA00022741"/>
    </source>
</evidence>
<comment type="subcellular location">
    <subcellularLocation>
        <location evidence="7">Cytoplasm</location>
    </subcellularLocation>
</comment>
<dbReference type="InterPro" id="IPR033910">
    <property type="entry name" value="GluRS_core"/>
</dbReference>
<evidence type="ECO:0000256" key="5">
    <source>
        <dbReference type="ARBA" id="ARBA00022917"/>
    </source>
</evidence>
<evidence type="ECO:0000256" key="6">
    <source>
        <dbReference type="ARBA" id="ARBA00023146"/>
    </source>
</evidence>
<dbReference type="SUPFAM" id="SSF48163">
    <property type="entry name" value="An anticodon-binding domain of class I aminoacyl-tRNA synthetases"/>
    <property type="match status" value="1"/>
</dbReference>
<dbReference type="Pfam" id="PF00749">
    <property type="entry name" value="tRNA-synt_1c"/>
    <property type="match status" value="1"/>
</dbReference>
<organism evidence="10">
    <name type="scientific">Kuenenia stuttgartiensis</name>
    <dbReference type="NCBI Taxonomy" id="174633"/>
    <lineage>
        <taxon>Bacteria</taxon>
        <taxon>Pseudomonadati</taxon>
        <taxon>Planctomycetota</taxon>
        <taxon>Candidatus Brocadiia</taxon>
        <taxon>Candidatus Brocadiales</taxon>
        <taxon>Candidatus Brocadiaceae</taxon>
        <taxon>Candidatus Kuenenia</taxon>
    </lineage>
</organism>
<dbReference type="HAMAP" id="MF_00022">
    <property type="entry name" value="Glu_tRNA_synth_type1"/>
    <property type="match status" value="1"/>
</dbReference>
<keyword evidence="5 7" id="KW-0648">Protein biosynthesis</keyword>
<protein>
    <recommendedName>
        <fullName evidence="7">Glutamate--tRNA ligase</fullName>
        <ecNumber evidence="7">6.1.1.17</ecNumber>
    </recommendedName>
    <alternativeName>
        <fullName evidence="7">Glutamyl-tRNA synthetase</fullName>
        <shortName evidence="7">GluRS</shortName>
    </alternativeName>
</protein>
<dbReference type="PRINTS" id="PR00987">
    <property type="entry name" value="TRNASYNTHGLU"/>
</dbReference>
<dbReference type="InterPro" id="IPR045462">
    <property type="entry name" value="aa-tRNA-synth_I_cd-bd"/>
</dbReference>
<dbReference type="InterPro" id="IPR049940">
    <property type="entry name" value="GluQ/Sye"/>
</dbReference>
<evidence type="ECO:0000256" key="7">
    <source>
        <dbReference type="HAMAP-Rule" id="MF_00022"/>
    </source>
</evidence>
<dbReference type="AlphaFoldDB" id="Q1PYI5"/>
<reference evidence="10" key="2">
    <citation type="submission" date="2006-01" db="EMBL/GenBank/DDBJ databases">
        <authorList>
            <person name="Genoscope"/>
        </authorList>
    </citation>
    <scope>NUCLEOTIDE SEQUENCE</scope>
</reference>
<comment type="caution">
    <text evidence="7">Lacks conserved residue(s) required for the propagation of feature annotation.</text>
</comment>
<dbReference type="InterPro" id="IPR014729">
    <property type="entry name" value="Rossmann-like_a/b/a_fold"/>
</dbReference>
<evidence type="ECO:0000256" key="2">
    <source>
        <dbReference type="ARBA" id="ARBA00022598"/>
    </source>
</evidence>
<feature type="domain" description="Aminoacyl-tRNA synthetase class I anticodon-binding" evidence="9">
    <location>
        <begin position="324"/>
        <end position="450"/>
    </location>
</feature>
<evidence type="ECO:0000256" key="1">
    <source>
        <dbReference type="ARBA" id="ARBA00007894"/>
    </source>
</evidence>
<evidence type="ECO:0000259" key="8">
    <source>
        <dbReference type="Pfam" id="PF00749"/>
    </source>
</evidence>
<dbReference type="EC" id="6.1.1.17" evidence="7"/>
<dbReference type="GO" id="GO:0005829">
    <property type="term" value="C:cytosol"/>
    <property type="evidence" value="ECO:0007669"/>
    <property type="project" value="TreeGrafter"/>
</dbReference>
<dbReference type="GO" id="GO:0006424">
    <property type="term" value="P:glutamyl-tRNA aminoacylation"/>
    <property type="evidence" value="ECO:0007669"/>
    <property type="project" value="UniProtKB-UniRule"/>
</dbReference>
<feature type="short sequence motif" description="'HIGH' region" evidence="7">
    <location>
        <begin position="28"/>
        <end position="38"/>
    </location>
</feature>
<dbReference type="PANTHER" id="PTHR43311">
    <property type="entry name" value="GLUTAMATE--TRNA LIGASE"/>
    <property type="match status" value="1"/>
</dbReference>
<dbReference type="InterPro" id="IPR000924">
    <property type="entry name" value="Glu/Gln-tRNA-synth"/>
</dbReference>
<keyword evidence="4 7" id="KW-0067">ATP-binding</keyword>
<dbReference type="InterPro" id="IPR008925">
    <property type="entry name" value="aa_tRNA-synth_I_cd-bd_sf"/>
</dbReference>
<feature type="domain" description="Glutamyl/glutaminyl-tRNA synthetase class Ib catalytic" evidence="8">
    <location>
        <begin position="119"/>
        <end position="291"/>
    </location>
</feature>
<dbReference type="SUPFAM" id="SSF52374">
    <property type="entry name" value="Nucleotidylyl transferase"/>
    <property type="match status" value="1"/>
</dbReference>
<dbReference type="EMBL" id="CT573072">
    <property type="protein sequence ID" value="CAJ72141.1"/>
    <property type="molecule type" value="Genomic_DNA"/>
</dbReference>
<reference evidence="10" key="1">
    <citation type="journal article" date="2006" name="Nature">
        <title>Deciphering the evolution and metabolism of an anammox bacterium from a community genome.</title>
        <authorList>
            <person name="Strous M."/>
            <person name="Pelletier E."/>
            <person name="Mangenot S."/>
            <person name="Rattei T."/>
            <person name="Lehner A."/>
            <person name="Taylor M.W."/>
            <person name="Horn M."/>
            <person name="Daims H."/>
            <person name="Bartol-Mavel D."/>
            <person name="Wincker P."/>
            <person name="Barbe V."/>
            <person name="Fonknechten N."/>
            <person name="Vallenet D."/>
            <person name="Segurens B."/>
            <person name="Schenowitz-Truong C."/>
            <person name="Medigue C."/>
            <person name="Collingro A."/>
            <person name="Snel B."/>
            <person name="Dutilh B.E."/>
            <person name="OpDenCamp H.J.M."/>
            <person name="vanDerDrift C."/>
            <person name="Cirpus I."/>
            <person name="vanDePas-Schoonen K.T."/>
            <person name="Harhangi H.R."/>
            <person name="vanNiftrik L."/>
            <person name="Schmid M."/>
            <person name="Keltjens J."/>
            <person name="vanDeVossenberg J."/>
            <person name="Kartal B."/>
            <person name="Meier H."/>
            <person name="Frishman D."/>
            <person name="Huynen M.A."/>
            <person name="Mewes H."/>
            <person name="Weissenbach J."/>
            <person name="Jetten M.S.M."/>
            <person name="Wagner M."/>
            <person name="LePaslier D."/>
        </authorList>
    </citation>
    <scope>NUCLEOTIDE SEQUENCE</scope>
</reference>
<name>Q1PYI5_KUEST</name>
<dbReference type="Gene3D" id="1.10.10.350">
    <property type="match status" value="1"/>
</dbReference>
<dbReference type="CDD" id="cd00808">
    <property type="entry name" value="GluRS_core"/>
    <property type="match status" value="1"/>
</dbReference>
<dbReference type="NCBIfam" id="TIGR00464">
    <property type="entry name" value="gltX_bact"/>
    <property type="match status" value="1"/>
</dbReference>
<feature type="short sequence motif" description="'KMSKS' region" evidence="7">
    <location>
        <begin position="222"/>
        <end position="226"/>
    </location>
</feature>
<dbReference type="InterPro" id="IPR020751">
    <property type="entry name" value="aa-tRNA-synth_I_codon-bd_sub2"/>
</dbReference>
<keyword evidence="2 7" id="KW-0436">Ligase</keyword>
<sequence>MLGSGLSMLDSMNKNDDVISGVRVRFAPSPTGYLHIGGARTALFNWLFARHNNGVFLLRIEDTDQQRSTKEATQAILESMKWLGLDWDEGPYFQSQRLPIYKRYAEQLVAQGNAYYDTDAEGRTAIRFKMQDNVIILNDLVHGAITFDAAVIEDFVILKADGFPSYNFACVVDDADMKITHVIRGDDHISNTPKQIALYNAMEVRLPEYAHIPMILGEDGSRLSKRHGATSVTEYRDKGYLPQALVNFLALLGWSPGNDQEILSMREMIEKFSLKRVNKTSAQFDNTKLNWMSGQYIKNTSIEELTAAARLFFEKSDIDTTGISINRLSRLIELYHERFKNLQELVDQTRFFFTDSVEYDPAATDKFLKREGISEILKEVYSAISLLNSFDRQGLEGCLRDLTAKAGIGFSKIAQPIRVAITGRSASAGIFETMELLGKETTLKRLENTIKNMDGITNAVGL</sequence>
<proteinExistence type="inferred from homology"/>
<comment type="function">
    <text evidence="7">Catalyzes the attachment of glutamate to tRNA(Glu) in a two-step reaction: glutamate is first activated by ATP to form Glu-AMP and then transferred to the acceptor end of tRNA(Glu).</text>
</comment>
<dbReference type="GO" id="GO:0004818">
    <property type="term" value="F:glutamate-tRNA ligase activity"/>
    <property type="evidence" value="ECO:0007669"/>
    <property type="project" value="UniProtKB-UniRule"/>
</dbReference>
<dbReference type="GO" id="GO:0005524">
    <property type="term" value="F:ATP binding"/>
    <property type="evidence" value="ECO:0007669"/>
    <property type="project" value="UniProtKB-UniRule"/>
</dbReference>
<dbReference type="GO" id="GO:0008270">
    <property type="term" value="F:zinc ion binding"/>
    <property type="evidence" value="ECO:0007669"/>
    <property type="project" value="InterPro"/>
</dbReference>
<dbReference type="Pfam" id="PF19269">
    <property type="entry name" value="Anticodon_2"/>
    <property type="match status" value="1"/>
</dbReference>
<accession>Q1PYI5</accession>
<dbReference type="PANTHER" id="PTHR43311:SF2">
    <property type="entry name" value="GLUTAMATE--TRNA LIGASE, MITOCHONDRIAL-RELATED"/>
    <property type="match status" value="1"/>
</dbReference>
<comment type="similarity">
    <text evidence="1 7">Belongs to the class-I aminoacyl-tRNA synthetase family. Glutamate--tRNA ligase type 1 subfamily.</text>
</comment>
<comment type="subunit">
    <text evidence="7">Monomer.</text>
</comment>
<dbReference type="Gene3D" id="3.40.50.620">
    <property type="entry name" value="HUPs"/>
    <property type="match status" value="2"/>
</dbReference>
<feature type="binding site" evidence="7">
    <location>
        <position position="225"/>
    </location>
    <ligand>
        <name>ATP</name>
        <dbReference type="ChEBI" id="CHEBI:30616"/>
    </ligand>
</feature>
<keyword evidence="7" id="KW-0963">Cytoplasm</keyword>
<keyword evidence="3 7" id="KW-0547">Nucleotide-binding</keyword>
<dbReference type="InterPro" id="IPR020058">
    <property type="entry name" value="Glu/Gln-tRNA-synth_Ib_cat-dom"/>
</dbReference>
<dbReference type="InterPro" id="IPR004527">
    <property type="entry name" value="Glu-tRNA-ligase_bac/mito"/>
</dbReference>
<evidence type="ECO:0000313" key="10">
    <source>
        <dbReference type="EMBL" id="CAJ72141.1"/>
    </source>
</evidence>
<keyword evidence="6 7" id="KW-0030">Aminoacyl-tRNA synthetase</keyword>